<comment type="caution">
    <text evidence="10">The sequence shown here is derived from an EMBL/GenBank/DDBJ whole genome shotgun (WGS) entry which is preliminary data.</text>
</comment>
<dbReference type="EMBL" id="BAABDF010000001">
    <property type="protein sequence ID" value="GAA3854606.1"/>
    <property type="molecule type" value="Genomic_DNA"/>
</dbReference>
<feature type="domain" description="Tubulin/FtsZ GTPase" evidence="8">
    <location>
        <begin position="16"/>
        <end position="208"/>
    </location>
</feature>
<dbReference type="SUPFAM" id="SSF55307">
    <property type="entry name" value="Tubulin C-terminal domain-like"/>
    <property type="match status" value="1"/>
</dbReference>
<keyword evidence="3 4" id="KW-0342">GTP-binding</keyword>
<evidence type="ECO:0000256" key="5">
    <source>
        <dbReference type="NCBIfam" id="TIGR00065"/>
    </source>
</evidence>
<feature type="binding site" evidence="4">
    <location>
        <position position="142"/>
    </location>
    <ligand>
        <name>GTP</name>
        <dbReference type="ChEBI" id="CHEBI:37565"/>
    </ligand>
</feature>
<dbReference type="Proteomes" id="UP001399917">
    <property type="component" value="Unassembled WGS sequence"/>
</dbReference>
<feature type="binding site" evidence="4">
    <location>
        <begin position="24"/>
        <end position="28"/>
    </location>
    <ligand>
        <name>GTP</name>
        <dbReference type="ChEBI" id="CHEBI:37565"/>
    </ligand>
</feature>
<dbReference type="RefSeq" id="WP_344842335.1">
    <property type="nucleotide sequence ID" value="NZ_BAABDF010000001.1"/>
</dbReference>
<keyword evidence="2 4" id="KW-0547">Nucleotide-binding</keyword>
<evidence type="ECO:0000256" key="3">
    <source>
        <dbReference type="ARBA" id="ARBA00023134"/>
    </source>
</evidence>
<name>A0ABP7JUS5_9RHOB</name>
<evidence type="ECO:0000256" key="7">
    <source>
        <dbReference type="SAM" id="MobiDB-lite"/>
    </source>
</evidence>
<dbReference type="Gene3D" id="3.30.1330.20">
    <property type="entry name" value="Tubulin/FtsZ, C-terminal domain"/>
    <property type="match status" value="1"/>
</dbReference>
<evidence type="ECO:0000256" key="4">
    <source>
        <dbReference type="HAMAP-Rule" id="MF_00909"/>
    </source>
</evidence>
<evidence type="ECO:0000313" key="11">
    <source>
        <dbReference type="Proteomes" id="UP001399917"/>
    </source>
</evidence>
<dbReference type="CDD" id="cd02201">
    <property type="entry name" value="FtsZ_type1"/>
    <property type="match status" value="1"/>
</dbReference>
<dbReference type="SMART" id="SM00865">
    <property type="entry name" value="Tubulin_C"/>
    <property type="match status" value="1"/>
</dbReference>
<feature type="compositionally biased region" description="Low complexity" evidence="7">
    <location>
        <begin position="433"/>
        <end position="471"/>
    </location>
</feature>
<evidence type="ECO:0000259" key="9">
    <source>
        <dbReference type="SMART" id="SM00865"/>
    </source>
</evidence>
<dbReference type="PROSITE" id="PS01134">
    <property type="entry name" value="FTSZ_1"/>
    <property type="match status" value="1"/>
</dbReference>
<gene>
    <name evidence="4 10" type="primary">ftsZ</name>
    <name evidence="10" type="ORF">GCM10022404_02400</name>
</gene>
<evidence type="ECO:0000256" key="2">
    <source>
        <dbReference type="ARBA" id="ARBA00022741"/>
    </source>
</evidence>
<comment type="similarity">
    <text evidence="1 4 6">Belongs to the FtsZ family.</text>
</comment>
<dbReference type="InterPro" id="IPR020805">
    <property type="entry name" value="Cell_div_FtsZ_CS"/>
</dbReference>
<evidence type="ECO:0000259" key="8">
    <source>
        <dbReference type="SMART" id="SM00864"/>
    </source>
</evidence>
<dbReference type="InterPro" id="IPR036525">
    <property type="entry name" value="Tubulin/FtsZ_GTPase_sf"/>
</dbReference>
<dbReference type="InterPro" id="IPR037103">
    <property type="entry name" value="Tubulin/FtsZ-like_C"/>
</dbReference>
<dbReference type="InterPro" id="IPR008280">
    <property type="entry name" value="Tub_FtsZ_C"/>
</dbReference>
<protein>
    <recommendedName>
        <fullName evidence="4 5">Cell division protein FtsZ</fullName>
    </recommendedName>
</protein>
<proteinExistence type="inferred from homology"/>
<dbReference type="SMART" id="SM00864">
    <property type="entry name" value="Tubulin"/>
    <property type="match status" value="1"/>
</dbReference>
<keyword evidence="11" id="KW-1185">Reference proteome</keyword>
<keyword evidence="4 6" id="KW-0717">Septation</keyword>
<dbReference type="InterPro" id="IPR000158">
    <property type="entry name" value="Cell_div_FtsZ"/>
</dbReference>
<evidence type="ECO:0000256" key="6">
    <source>
        <dbReference type="RuleBase" id="RU000631"/>
    </source>
</evidence>
<comment type="subunit">
    <text evidence="4">Homodimer. Polymerizes to form a dynamic ring structure in a strictly GTP-dependent manner. Interacts directly with several other division proteins.</text>
</comment>
<feature type="binding site" evidence="4">
    <location>
        <position position="190"/>
    </location>
    <ligand>
        <name>GTP</name>
        <dbReference type="ChEBI" id="CHEBI:37565"/>
    </ligand>
</feature>
<reference evidence="11" key="1">
    <citation type="journal article" date="2019" name="Int. J. Syst. Evol. Microbiol.">
        <title>The Global Catalogue of Microorganisms (GCM) 10K type strain sequencing project: providing services to taxonomists for standard genome sequencing and annotation.</title>
        <authorList>
            <consortium name="The Broad Institute Genomics Platform"/>
            <consortium name="The Broad Institute Genome Sequencing Center for Infectious Disease"/>
            <person name="Wu L."/>
            <person name="Ma J."/>
        </authorList>
    </citation>
    <scope>NUCLEOTIDE SEQUENCE [LARGE SCALE GENOMIC DNA]</scope>
    <source>
        <strain evidence="11">JCM 17190</strain>
    </source>
</reference>
<feature type="domain" description="Tubulin/FtsZ 2-layer sandwich" evidence="9">
    <location>
        <begin position="210"/>
        <end position="328"/>
    </location>
</feature>
<feature type="binding site" evidence="4">
    <location>
        <begin position="111"/>
        <end position="113"/>
    </location>
    <ligand>
        <name>GTP</name>
        <dbReference type="ChEBI" id="CHEBI:37565"/>
    </ligand>
</feature>
<comment type="function">
    <text evidence="4 6">Essential cell division protein that forms a contractile ring structure (Z ring) at the future cell division site. The regulation of the ring assembly controls the timing and the location of cell division. One of the functions of the FtsZ ring is to recruit other cell division proteins to the septum to produce a new cell wall between the dividing cells. Binds GTP and shows GTPase activity.</text>
</comment>
<sequence>MALNLTLPERDELKPKITVFGVGGAGGNAVNNMIDKSLEGVDFVVANTDAQALQNSRATAKIQMGVKVTEGLGAGARPSVGAAAAEETIEEIVDHLAGAHMCFITAGMGGGTGTGAAPIIAQAARELGVLTVGVVTKPFQFEGAKRMRQAEEGVEALQKMVDTLIIIPNQNLFRLANEKTTFTEAFSLADDVLYQGVKGVTDLMVRPGLINLDFADVRAVMDEMGKAMMGTGESEGEDRAVQAAEKAIANPLLDEISLKGAKGVLINITGGHDLTLFELDEAANRIREEVDPDANIIVGSTLDTSMEGMMRVSVVATGIDANQSVGDVPVPRRRLSEPLQAPQAVEDKLEAEAPAAIASAAAIENAEPKQPMLDVFDPVVAEEAAEEEYFDAAEDLPPPAYQARPAPVEQPMMHEPEADAFVAPRGPAPGTPTPEALARLQAAVQRRPGAAAPAQAPQQAAQPSPEAQQKPGRFGINSLIGRMTGHTDGAAPREEAPAQNRYAGAARPQPQPQVARPQSQPAYEEEEMMSPEDEKIEIPAFLRRQAN</sequence>
<dbReference type="Gene3D" id="3.40.50.1440">
    <property type="entry name" value="Tubulin/FtsZ, GTPase domain"/>
    <property type="match status" value="1"/>
</dbReference>
<dbReference type="Pfam" id="PF12327">
    <property type="entry name" value="FtsZ_C"/>
    <property type="match status" value="1"/>
</dbReference>
<dbReference type="Pfam" id="PF00091">
    <property type="entry name" value="Tubulin"/>
    <property type="match status" value="1"/>
</dbReference>
<dbReference type="PRINTS" id="PR00423">
    <property type="entry name" value="CELLDVISFTSZ"/>
</dbReference>
<dbReference type="InterPro" id="IPR018316">
    <property type="entry name" value="Tubulin/FtsZ_2-layer-sand-dom"/>
</dbReference>
<dbReference type="InterPro" id="IPR045061">
    <property type="entry name" value="FtsZ/CetZ"/>
</dbReference>
<feature type="binding site" evidence="4">
    <location>
        <position position="146"/>
    </location>
    <ligand>
        <name>GTP</name>
        <dbReference type="ChEBI" id="CHEBI:37565"/>
    </ligand>
</feature>
<dbReference type="HAMAP" id="MF_00909">
    <property type="entry name" value="FtsZ"/>
    <property type="match status" value="1"/>
</dbReference>
<keyword evidence="4 6" id="KW-0132">Cell division</keyword>
<dbReference type="PANTHER" id="PTHR30314">
    <property type="entry name" value="CELL DIVISION PROTEIN FTSZ-RELATED"/>
    <property type="match status" value="1"/>
</dbReference>
<accession>A0ABP7JUS5</accession>
<dbReference type="InterPro" id="IPR024757">
    <property type="entry name" value="FtsZ_C"/>
</dbReference>
<organism evidence="10 11">
    <name type="scientific">Celeribacter arenosi</name>
    <dbReference type="NCBI Taxonomy" id="792649"/>
    <lineage>
        <taxon>Bacteria</taxon>
        <taxon>Pseudomonadati</taxon>
        <taxon>Pseudomonadota</taxon>
        <taxon>Alphaproteobacteria</taxon>
        <taxon>Rhodobacterales</taxon>
        <taxon>Roseobacteraceae</taxon>
        <taxon>Celeribacter</taxon>
    </lineage>
</organism>
<dbReference type="GO" id="GO:0051301">
    <property type="term" value="P:cell division"/>
    <property type="evidence" value="ECO:0007669"/>
    <property type="project" value="UniProtKB-KW"/>
</dbReference>
<keyword evidence="4" id="KW-0963">Cytoplasm</keyword>
<feature type="region of interest" description="Disordered" evidence="7">
    <location>
        <begin position="420"/>
        <end position="547"/>
    </location>
</feature>
<comment type="subcellular location">
    <subcellularLocation>
        <location evidence="4">Cytoplasm</location>
    </subcellularLocation>
    <text evidence="4">Assembles at midcell at the inner surface of the cytoplasmic membrane.</text>
</comment>
<dbReference type="InterPro" id="IPR003008">
    <property type="entry name" value="Tubulin_FtsZ_GTPase"/>
</dbReference>
<evidence type="ECO:0000256" key="1">
    <source>
        <dbReference type="ARBA" id="ARBA00009690"/>
    </source>
</evidence>
<keyword evidence="4 6" id="KW-0131">Cell cycle</keyword>
<dbReference type="PROSITE" id="PS01135">
    <property type="entry name" value="FTSZ_2"/>
    <property type="match status" value="1"/>
</dbReference>
<evidence type="ECO:0000313" key="10">
    <source>
        <dbReference type="EMBL" id="GAA3854606.1"/>
    </source>
</evidence>
<dbReference type="NCBIfam" id="TIGR00065">
    <property type="entry name" value="ftsZ"/>
    <property type="match status" value="1"/>
</dbReference>
<dbReference type="PANTHER" id="PTHR30314:SF3">
    <property type="entry name" value="MITOCHONDRIAL DIVISION PROTEIN FSZA"/>
    <property type="match status" value="1"/>
</dbReference>
<dbReference type="SUPFAM" id="SSF52490">
    <property type="entry name" value="Tubulin nucleotide-binding domain-like"/>
    <property type="match status" value="1"/>
</dbReference>
<feature type="compositionally biased region" description="Low complexity" evidence="7">
    <location>
        <begin position="503"/>
        <end position="522"/>
    </location>
</feature>